<evidence type="ECO:0000256" key="1">
    <source>
        <dbReference type="SAM" id="MobiDB-lite"/>
    </source>
</evidence>
<feature type="region of interest" description="Disordered" evidence="1">
    <location>
        <begin position="1"/>
        <end position="59"/>
    </location>
</feature>
<comment type="caution">
    <text evidence="2">The sequence shown here is derived from an EMBL/GenBank/DDBJ whole genome shotgun (WGS) entry which is preliminary data.</text>
</comment>
<dbReference type="InterPro" id="IPR022037">
    <property type="entry name" value="DUF3606"/>
</dbReference>
<dbReference type="RefSeq" id="WP_153352924.1">
    <property type="nucleotide sequence ID" value="NZ_JAYKOO010000006.1"/>
</dbReference>
<accession>A0A6A8A9B6</accession>
<evidence type="ECO:0000313" key="3">
    <source>
        <dbReference type="Proteomes" id="UP000435138"/>
    </source>
</evidence>
<evidence type="ECO:0000313" key="2">
    <source>
        <dbReference type="EMBL" id="MQY45391.1"/>
    </source>
</evidence>
<proteinExistence type="predicted"/>
<dbReference type="Pfam" id="PF12244">
    <property type="entry name" value="DUF3606"/>
    <property type="match status" value="1"/>
</dbReference>
<gene>
    <name evidence="2" type="ORF">GAO09_04840</name>
</gene>
<sequence>MSNSGKGREQDRARVAGNQNHEVRYEADKEGVSREMVKDTIKEVGNSRDKVEGELDHKK</sequence>
<reference evidence="2 3" key="1">
    <citation type="submission" date="2019-11" db="EMBL/GenBank/DDBJ databases">
        <title>Genome analysis of Rhizobacterium cereale a novel genus and species isolated from maize roots in North Spain.</title>
        <authorList>
            <person name="Menendez E."/>
            <person name="Flores-Felix J.D."/>
            <person name="Ramirez-Bahena M.-H."/>
            <person name="Igual J.M."/>
            <person name="Garcia-Fraile P."/>
            <person name="Peix A."/>
            <person name="Velazquez E."/>
        </authorList>
    </citation>
    <scope>NUCLEOTIDE SEQUENCE [LARGE SCALE GENOMIC DNA]</scope>
    <source>
        <strain evidence="2 3">RZME27</strain>
    </source>
</reference>
<feature type="compositionally biased region" description="Basic and acidic residues" evidence="1">
    <location>
        <begin position="21"/>
        <end position="59"/>
    </location>
</feature>
<keyword evidence="3" id="KW-1185">Reference proteome</keyword>
<dbReference type="AlphaFoldDB" id="A0A6A8A9B6"/>
<feature type="compositionally biased region" description="Basic and acidic residues" evidence="1">
    <location>
        <begin position="1"/>
        <end position="14"/>
    </location>
</feature>
<dbReference type="EMBL" id="WIXI01000031">
    <property type="protein sequence ID" value="MQY45391.1"/>
    <property type="molecule type" value="Genomic_DNA"/>
</dbReference>
<dbReference type="Proteomes" id="UP000435138">
    <property type="component" value="Unassembled WGS sequence"/>
</dbReference>
<protein>
    <submittedName>
        <fullName evidence="2">DUF3606 domain-containing protein</fullName>
    </submittedName>
</protein>
<name>A0A6A8A9B6_9HYPH</name>
<organism evidence="2 3">
    <name type="scientific">Endobacterium cereale</name>
    <dbReference type="NCBI Taxonomy" id="2663029"/>
    <lineage>
        <taxon>Bacteria</taxon>
        <taxon>Pseudomonadati</taxon>
        <taxon>Pseudomonadota</taxon>
        <taxon>Alphaproteobacteria</taxon>
        <taxon>Hyphomicrobiales</taxon>
        <taxon>Rhizobiaceae</taxon>
        <taxon>Endobacterium</taxon>
    </lineage>
</organism>